<proteinExistence type="inferred from homology"/>
<dbReference type="EC" id="2.3.2.6" evidence="4"/>
<evidence type="ECO:0000256" key="1">
    <source>
        <dbReference type="ARBA" id="ARBA00022490"/>
    </source>
</evidence>
<dbReference type="PANTHER" id="PTHR30098:SF2">
    <property type="entry name" value="LEUCYL_PHENYLALANYL-TRNA--PROTEIN TRANSFERASE"/>
    <property type="match status" value="1"/>
</dbReference>
<dbReference type="KEGG" id="fmg:HYN48_02460"/>
<gene>
    <name evidence="4" type="primary">aat</name>
    <name evidence="5" type="ORF">HYN48_02460</name>
</gene>
<dbReference type="PANTHER" id="PTHR30098">
    <property type="entry name" value="LEUCYL/PHENYLALANYL-TRNA--PROTEIN TRANSFERASE"/>
    <property type="match status" value="1"/>
</dbReference>
<dbReference type="GO" id="GO:0030163">
    <property type="term" value="P:protein catabolic process"/>
    <property type="evidence" value="ECO:0007669"/>
    <property type="project" value="UniProtKB-UniRule"/>
</dbReference>
<accession>A0A2S0RKV0</accession>
<dbReference type="EMBL" id="CP028811">
    <property type="protein sequence ID" value="AWA31352.1"/>
    <property type="molecule type" value="Genomic_DNA"/>
</dbReference>
<reference evidence="5 6" key="1">
    <citation type="submission" date="2018-04" db="EMBL/GenBank/DDBJ databases">
        <title>Genome sequencing of Flavobacterium sp. HYN0048.</title>
        <authorList>
            <person name="Yi H."/>
            <person name="Baek C."/>
        </authorList>
    </citation>
    <scope>NUCLEOTIDE SEQUENCE [LARGE SCALE GENOMIC DNA]</scope>
    <source>
        <strain evidence="5 6">HYN0048</strain>
    </source>
</reference>
<comment type="function">
    <text evidence="4">Functions in the N-end rule pathway of protein degradation where it conjugates Leu, Phe and, less efficiently, Met from aminoacyl-tRNAs to the N-termini of proteins containing an N-terminal arginine or lysine.</text>
</comment>
<dbReference type="NCBIfam" id="TIGR00667">
    <property type="entry name" value="aat"/>
    <property type="match status" value="1"/>
</dbReference>
<organism evidence="5 6">
    <name type="scientific">Flavobacterium magnum</name>
    <dbReference type="NCBI Taxonomy" id="2162713"/>
    <lineage>
        <taxon>Bacteria</taxon>
        <taxon>Pseudomonadati</taxon>
        <taxon>Bacteroidota</taxon>
        <taxon>Flavobacteriia</taxon>
        <taxon>Flavobacteriales</taxon>
        <taxon>Flavobacteriaceae</taxon>
        <taxon>Flavobacterium</taxon>
    </lineage>
</organism>
<protein>
    <recommendedName>
        <fullName evidence="4">Leucyl/phenylalanyl-tRNA--protein transferase</fullName>
        <ecNumber evidence="4">2.3.2.6</ecNumber>
    </recommendedName>
    <alternativeName>
        <fullName evidence="4">L/F-transferase</fullName>
    </alternativeName>
    <alternativeName>
        <fullName evidence="4">Leucyltransferase</fullName>
    </alternativeName>
    <alternativeName>
        <fullName evidence="4">Phenyalanyltransferase</fullName>
    </alternativeName>
</protein>
<evidence type="ECO:0000256" key="3">
    <source>
        <dbReference type="ARBA" id="ARBA00023315"/>
    </source>
</evidence>
<comment type="similarity">
    <text evidence="4">Belongs to the L/F-transferase family.</text>
</comment>
<dbReference type="GO" id="GO:0005737">
    <property type="term" value="C:cytoplasm"/>
    <property type="evidence" value="ECO:0007669"/>
    <property type="project" value="UniProtKB-SubCell"/>
</dbReference>
<dbReference type="HAMAP" id="MF_00688">
    <property type="entry name" value="Leu_Phe_trans"/>
    <property type="match status" value="1"/>
</dbReference>
<dbReference type="InterPro" id="IPR004616">
    <property type="entry name" value="Leu/Phe-tRNA_Trfase"/>
</dbReference>
<dbReference type="Gene3D" id="3.40.630.70">
    <property type="entry name" value="Leucyl/phenylalanyl-tRNA-protein transferase, C-terminal domain"/>
    <property type="match status" value="1"/>
</dbReference>
<evidence type="ECO:0000256" key="2">
    <source>
        <dbReference type="ARBA" id="ARBA00022679"/>
    </source>
</evidence>
<dbReference type="InterPro" id="IPR042221">
    <property type="entry name" value="Leu/Phe-tRNA_Trfase_N"/>
</dbReference>
<evidence type="ECO:0000256" key="4">
    <source>
        <dbReference type="HAMAP-Rule" id="MF_00688"/>
    </source>
</evidence>
<dbReference type="RefSeq" id="WP_108373291.1">
    <property type="nucleotide sequence ID" value="NZ_CP028811.1"/>
</dbReference>
<dbReference type="GO" id="GO:0008914">
    <property type="term" value="F:leucyl-tRNA--protein transferase activity"/>
    <property type="evidence" value="ECO:0007669"/>
    <property type="project" value="UniProtKB-UniRule"/>
</dbReference>
<dbReference type="Proteomes" id="UP000244193">
    <property type="component" value="Chromosome"/>
</dbReference>
<dbReference type="InterPro" id="IPR016181">
    <property type="entry name" value="Acyl_CoA_acyltransferase"/>
</dbReference>
<comment type="catalytic activity">
    <reaction evidence="4">
        <text>L-phenylalanyl-tRNA(Phe) + an N-terminal L-alpha-aminoacyl-[protein] = an N-terminal L-phenylalanyl-L-alpha-aminoacyl-[protein] + tRNA(Phe)</text>
        <dbReference type="Rhea" id="RHEA:43632"/>
        <dbReference type="Rhea" id="RHEA-COMP:9668"/>
        <dbReference type="Rhea" id="RHEA-COMP:9699"/>
        <dbReference type="Rhea" id="RHEA-COMP:10636"/>
        <dbReference type="Rhea" id="RHEA-COMP:10637"/>
        <dbReference type="ChEBI" id="CHEBI:78442"/>
        <dbReference type="ChEBI" id="CHEBI:78531"/>
        <dbReference type="ChEBI" id="CHEBI:78597"/>
        <dbReference type="ChEBI" id="CHEBI:83561"/>
        <dbReference type="EC" id="2.3.2.6"/>
    </reaction>
</comment>
<evidence type="ECO:0000313" key="6">
    <source>
        <dbReference type="Proteomes" id="UP000244193"/>
    </source>
</evidence>
<comment type="catalytic activity">
    <reaction evidence="4">
        <text>N-terminal L-lysyl-[protein] + L-leucyl-tRNA(Leu) = N-terminal L-leucyl-L-lysyl-[protein] + tRNA(Leu) + H(+)</text>
        <dbReference type="Rhea" id="RHEA:12340"/>
        <dbReference type="Rhea" id="RHEA-COMP:9613"/>
        <dbReference type="Rhea" id="RHEA-COMP:9622"/>
        <dbReference type="Rhea" id="RHEA-COMP:12670"/>
        <dbReference type="Rhea" id="RHEA-COMP:12671"/>
        <dbReference type="ChEBI" id="CHEBI:15378"/>
        <dbReference type="ChEBI" id="CHEBI:65249"/>
        <dbReference type="ChEBI" id="CHEBI:78442"/>
        <dbReference type="ChEBI" id="CHEBI:78494"/>
        <dbReference type="ChEBI" id="CHEBI:133043"/>
        <dbReference type="EC" id="2.3.2.6"/>
    </reaction>
</comment>
<keyword evidence="3 4" id="KW-0012">Acyltransferase</keyword>
<dbReference type="SUPFAM" id="SSF55729">
    <property type="entry name" value="Acyl-CoA N-acyltransferases (Nat)"/>
    <property type="match status" value="1"/>
</dbReference>
<evidence type="ECO:0000313" key="5">
    <source>
        <dbReference type="EMBL" id="AWA31352.1"/>
    </source>
</evidence>
<comment type="subcellular location">
    <subcellularLocation>
        <location evidence="4">Cytoplasm</location>
    </subcellularLocation>
</comment>
<name>A0A2S0RKV0_9FLAO</name>
<sequence length="207" mass="23665">MYILTDDLYFPPVERADKYGVLALGGDLSAERLALAYRSGIFPWFNEEEPIIWWAPPQRMVLFPEEIRISKSMRNILNRNMFDITINRDFEAVITQCSKISRAGQQGSWITKGMINAYCQLHEEGLAKSIEVWHQGQLAGGLYGIDLGHVFSGESMFSLIPNASKAAFIHLAGQYELVDCQIHNRHLESLGCREIPRKEFMEWLLKA</sequence>
<dbReference type="OrthoDB" id="9790282at2"/>
<dbReference type="AlphaFoldDB" id="A0A2S0RKV0"/>
<dbReference type="InterPro" id="IPR042203">
    <property type="entry name" value="Leu/Phe-tRNA_Trfase_C"/>
</dbReference>
<dbReference type="Pfam" id="PF03588">
    <property type="entry name" value="Leu_Phe_trans"/>
    <property type="match status" value="1"/>
</dbReference>
<comment type="catalytic activity">
    <reaction evidence="4">
        <text>N-terminal L-arginyl-[protein] + L-leucyl-tRNA(Leu) = N-terminal L-leucyl-L-arginyl-[protein] + tRNA(Leu) + H(+)</text>
        <dbReference type="Rhea" id="RHEA:50416"/>
        <dbReference type="Rhea" id="RHEA-COMP:9613"/>
        <dbReference type="Rhea" id="RHEA-COMP:9622"/>
        <dbReference type="Rhea" id="RHEA-COMP:12672"/>
        <dbReference type="Rhea" id="RHEA-COMP:12673"/>
        <dbReference type="ChEBI" id="CHEBI:15378"/>
        <dbReference type="ChEBI" id="CHEBI:64719"/>
        <dbReference type="ChEBI" id="CHEBI:78442"/>
        <dbReference type="ChEBI" id="CHEBI:78494"/>
        <dbReference type="ChEBI" id="CHEBI:133044"/>
        <dbReference type="EC" id="2.3.2.6"/>
    </reaction>
</comment>
<keyword evidence="2 4" id="KW-0808">Transferase</keyword>
<keyword evidence="1 4" id="KW-0963">Cytoplasm</keyword>
<dbReference type="Gene3D" id="3.30.70.3550">
    <property type="entry name" value="Leucyl/phenylalanyl-tRNA-protein transferase, N-terminal domain"/>
    <property type="match status" value="1"/>
</dbReference>
<keyword evidence="6" id="KW-1185">Reference proteome</keyword>